<comment type="caution">
    <text evidence="1">The sequence shown here is derived from an EMBL/GenBank/DDBJ whole genome shotgun (WGS) entry which is preliminary data.</text>
</comment>
<dbReference type="Proteomes" id="UP000638353">
    <property type="component" value="Unassembled WGS sequence"/>
</dbReference>
<dbReference type="EMBL" id="BMVC01000010">
    <property type="protein sequence ID" value="GHD02837.1"/>
    <property type="molecule type" value="Genomic_DNA"/>
</dbReference>
<evidence type="ECO:0000313" key="2">
    <source>
        <dbReference type="Proteomes" id="UP000638353"/>
    </source>
</evidence>
<evidence type="ECO:0000313" key="1">
    <source>
        <dbReference type="EMBL" id="GHD02837.1"/>
    </source>
</evidence>
<protein>
    <submittedName>
        <fullName evidence="1">Uncharacterized protein</fullName>
    </submittedName>
</protein>
<dbReference type="AlphaFoldDB" id="A0A919CC15"/>
<proteinExistence type="predicted"/>
<reference evidence="1" key="2">
    <citation type="submission" date="2020-09" db="EMBL/GenBank/DDBJ databases">
        <authorList>
            <person name="Sun Q."/>
            <person name="Ohkuma M."/>
        </authorList>
    </citation>
    <scope>NUCLEOTIDE SEQUENCE</scope>
    <source>
        <strain evidence="1">JCM 4637</strain>
    </source>
</reference>
<reference evidence="1" key="1">
    <citation type="journal article" date="2014" name="Int. J. Syst. Evol. Microbiol.">
        <title>Complete genome sequence of Corynebacterium casei LMG S-19264T (=DSM 44701T), isolated from a smear-ripened cheese.</title>
        <authorList>
            <consortium name="US DOE Joint Genome Institute (JGI-PGF)"/>
            <person name="Walter F."/>
            <person name="Albersmeier A."/>
            <person name="Kalinowski J."/>
            <person name="Ruckert C."/>
        </authorList>
    </citation>
    <scope>NUCLEOTIDE SEQUENCE</scope>
    <source>
        <strain evidence="1">JCM 4637</strain>
    </source>
</reference>
<sequence length="91" mass="9644">MARKALADAPAGAGAAAAADEAVAAWRSPDAVGISARESAIRVSWGHRGHRRSQGCQHLAALNTDCLSRPASKIYLGEGRHSLPPRLWFLM</sequence>
<gene>
    <name evidence="1" type="ORF">GCM10010334_49870</name>
</gene>
<organism evidence="1 2">
    <name type="scientific">Streptomyces finlayi</name>
    <dbReference type="NCBI Taxonomy" id="67296"/>
    <lineage>
        <taxon>Bacteria</taxon>
        <taxon>Bacillati</taxon>
        <taxon>Actinomycetota</taxon>
        <taxon>Actinomycetes</taxon>
        <taxon>Kitasatosporales</taxon>
        <taxon>Streptomycetaceae</taxon>
        <taxon>Streptomyces</taxon>
    </lineage>
</organism>
<name>A0A919CC15_9ACTN</name>
<accession>A0A919CC15</accession>